<proteinExistence type="predicted"/>
<feature type="region of interest" description="Disordered" evidence="2">
    <location>
        <begin position="380"/>
        <end position="448"/>
    </location>
</feature>
<evidence type="ECO:0000313" key="4">
    <source>
        <dbReference type="Proteomes" id="UP000324800"/>
    </source>
</evidence>
<evidence type="ECO:0000256" key="2">
    <source>
        <dbReference type="SAM" id="MobiDB-lite"/>
    </source>
</evidence>
<evidence type="ECO:0000256" key="1">
    <source>
        <dbReference type="SAM" id="Coils"/>
    </source>
</evidence>
<keyword evidence="1" id="KW-0175">Coiled coil</keyword>
<gene>
    <name evidence="3" type="ORF">EZS28_008334</name>
</gene>
<feature type="compositionally biased region" description="Basic and acidic residues" evidence="2">
    <location>
        <begin position="504"/>
        <end position="523"/>
    </location>
</feature>
<comment type="caution">
    <text evidence="3">The sequence shown here is derived from an EMBL/GenBank/DDBJ whole genome shotgun (WGS) entry which is preliminary data.</text>
</comment>
<feature type="region of interest" description="Disordered" evidence="2">
    <location>
        <begin position="256"/>
        <end position="288"/>
    </location>
</feature>
<name>A0A5J4WMC7_9EUKA</name>
<feature type="compositionally biased region" description="Polar residues" evidence="2">
    <location>
        <begin position="413"/>
        <end position="439"/>
    </location>
</feature>
<evidence type="ECO:0000313" key="3">
    <source>
        <dbReference type="EMBL" id="KAA6396140.1"/>
    </source>
</evidence>
<dbReference type="AlphaFoldDB" id="A0A5J4WMC7"/>
<accession>A0A5J4WMC7</accession>
<feature type="region of interest" description="Disordered" evidence="2">
    <location>
        <begin position="501"/>
        <end position="532"/>
    </location>
</feature>
<feature type="coiled-coil region" evidence="1">
    <location>
        <begin position="128"/>
        <end position="155"/>
    </location>
</feature>
<dbReference type="EMBL" id="SNRW01001506">
    <property type="protein sequence ID" value="KAA6396140.1"/>
    <property type="molecule type" value="Genomic_DNA"/>
</dbReference>
<dbReference type="Proteomes" id="UP000324800">
    <property type="component" value="Unassembled WGS sequence"/>
</dbReference>
<protein>
    <submittedName>
        <fullName evidence="3">Uncharacterized protein</fullName>
    </submittedName>
</protein>
<reference evidence="3 4" key="1">
    <citation type="submission" date="2019-03" db="EMBL/GenBank/DDBJ databases">
        <title>Single cell metagenomics reveals metabolic interactions within the superorganism composed of flagellate Streblomastix strix and complex community of Bacteroidetes bacteria on its surface.</title>
        <authorList>
            <person name="Treitli S.C."/>
            <person name="Kolisko M."/>
            <person name="Husnik F."/>
            <person name="Keeling P."/>
            <person name="Hampl V."/>
        </authorList>
    </citation>
    <scope>NUCLEOTIDE SEQUENCE [LARGE SCALE GENOMIC DNA]</scope>
    <source>
        <strain evidence="3">ST1C</strain>
    </source>
</reference>
<sequence>MNKTLKRPIAFFTLPKPAPFRLLPPTRNQSKHLQANGKEKELELWKDVSNLCNGESIPFYTDEEKDEFVTSSIAWKQPRKSGQKFRKCAVCTECQKIFKDHPQPPFCDNCRQELYLLVLPPHAGSSIEEAAKKKIQEAELNARRERAIYKMALEQELERVSHNYYVNHSSLFSCEDNINENEQIPSEFVRHQYVYPDYLHNAYSSLGAFRVLYHTDDSEWKYVLDKREQAHLKGRKGISGGRRVPRSRTDKIVLSSKIQKRGDEWSENEDINKQGEQQISQSDDEDEEELKEEVLEAGRRVAHLGYLDEVGEKERNERVLRILRHSKQSGDQQRQLPNREDQLEIDREKTVIGAGINIEEEYYQINKNIEKDLIQERINEKEKRSNQSTNNVVDEFSIDNEQQRVNRDKRYLSYQQPQIYSQTQIATDSKRQSAQMRPPSNQYQSSQQSLSTYNKVTIPLYPPIGSQAEQILREELQRSDEIIKLRNRSESFARIITPSPTVEEEAKRKRMEIEKRKQEDQIKKGKPPIFKY</sequence>
<organism evidence="3 4">
    <name type="scientific">Streblomastix strix</name>
    <dbReference type="NCBI Taxonomy" id="222440"/>
    <lineage>
        <taxon>Eukaryota</taxon>
        <taxon>Metamonada</taxon>
        <taxon>Preaxostyla</taxon>
        <taxon>Oxymonadida</taxon>
        <taxon>Streblomastigidae</taxon>
        <taxon>Streblomastix</taxon>
    </lineage>
</organism>
<feature type="compositionally biased region" description="Basic and acidic residues" evidence="2">
    <location>
        <begin position="401"/>
        <end position="411"/>
    </location>
</feature>